<feature type="compositionally biased region" description="Acidic residues" evidence="5">
    <location>
        <begin position="579"/>
        <end position="588"/>
    </location>
</feature>
<organism evidence="6 7">
    <name type="scientific">Elysia marginata</name>
    <dbReference type="NCBI Taxonomy" id="1093978"/>
    <lineage>
        <taxon>Eukaryota</taxon>
        <taxon>Metazoa</taxon>
        <taxon>Spiralia</taxon>
        <taxon>Lophotrochozoa</taxon>
        <taxon>Mollusca</taxon>
        <taxon>Gastropoda</taxon>
        <taxon>Heterobranchia</taxon>
        <taxon>Euthyneura</taxon>
        <taxon>Panpulmonata</taxon>
        <taxon>Sacoglossa</taxon>
        <taxon>Placobranchoidea</taxon>
        <taxon>Plakobranchidae</taxon>
        <taxon>Elysia</taxon>
    </lineage>
</organism>
<accession>A0AAV4I9L4</accession>
<feature type="region of interest" description="Disordered" evidence="5">
    <location>
        <begin position="1"/>
        <end position="40"/>
    </location>
</feature>
<dbReference type="GO" id="GO:0061512">
    <property type="term" value="P:protein localization to cilium"/>
    <property type="evidence" value="ECO:0007669"/>
    <property type="project" value="TreeGrafter"/>
</dbReference>
<feature type="repeat" description="TPR" evidence="4">
    <location>
        <begin position="319"/>
        <end position="352"/>
    </location>
</feature>
<dbReference type="InterPro" id="IPR011990">
    <property type="entry name" value="TPR-like_helical_dom_sf"/>
</dbReference>
<proteinExistence type="inferred from homology"/>
<evidence type="ECO:0000256" key="2">
    <source>
        <dbReference type="ARBA" id="ARBA00022803"/>
    </source>
</evidence>
<dbReference type="Proteomes" id="UP000762676">
    <property type="component" value="Unassembled WGS sequence"/>
</dbReference>
<comment type="similarity">
    <text evidence="3">Belongs to the BBS4 family.</text>
</comment>
<dbReference type="PANTHER" id="PTHR44186">
    <property type="match status" value="1"/>
</dbReference>
<dbReference type="SUPFAM" id="SSF48452">
    <property type="entry name" value="TPR-like"/>
    <property type="match status" value="1"/>
</dbReference>
<evidence type="ECO:0000313" key="6">
    <source>
        <dbReference type="EMBL" id="GFS06590.1"/>
    </source>
</evidence>
<dbReference type="GO" id="GO:0060271">
    <property type="term" value="P:cilium assembly"/>
    <property type="evidence" value="ECO:0007669"/>
    <property type="project" value="TreeGrafter"/>
</dbReference>
<dbReference type="AlphaFoldDB" id="A0AAV4I9L4"/>
<feature type="repeat" description="TPR" evidence="4">
    <location>
        <begin position="217"/>
        <end position="250"/>
    </location>
</feature>
<protein>
    <submittedName>
        <fullName evidence="6">Bardet-Biedl syndrome 4 protein-like</fullName>
    </submittedName>
</protein>
<evidence type="ECO:0000256" key="5">
    <source>
        <dbReference type="SAM" id="MobiDB-lite"/>
    </source>
</evidence>
<dbReference type="Pfam" id="PF13181">
    <property type="entry name" value="TPR_8"/>
    <property type="match status" value="4"/>
</dbReference>
<dbReference type="PROSITE" id="PS50005">
    <property type="entry name" value="TPR"/>
    <property type="match status" value="4"/>
</dbReference>
<dbReference type="SMART" id="SM00028">
    <property type="entry name" value="TPR"/>
    <property type="match status" value="8"/>
</dbReference>
<feature type="compositionally biased region" description="Low complexity" evidence="5">
    <location>
        <begin position="23"/>
        <end position="34"/>
    </location>
</feature>
<evidence type="ECO:0000256" key="1">
    <source>
        <dbReference type="ARBA" id="ARBA00022737"/>
    </source>
</evidence>
<dbReference type="PANTHER" id="PTHR44186:SF1">
    <property type="entry name" value="BARDET-BIEDL SYNDROME 4 PROTEIN"/>
    <property type="match status" value="1"/>
</dbReference>
<keyword evidence="2 4" id="KW-0802">TPR repeat</keyword>
<evidence type="ECO:0000256" key="3">
    <source>
        <dbReference type="ARBA" id="ARBA00023778"/>
    </source>
</evidence>
<feature type="repeat" description="TPR" evidence="4">
    <location>
        <begin position="183"/>
        <end position="216"/>
    </location>
</feature>
<comment type="caution">
    <text evidence="6">The sequence shown here is derived from an EMBL/GenBank/DDBJ whole genome shotgun (WGS) entry which is preliminary data.</text>
</comment>
<dbReference type="Pfam" id="PF13432">
    <property type="entry name" value="TPR_16"/>
    <property type="match status" value="1"/>
</dbReference>
<feature type="repeat" description="TPR" evidence="4">
    <location>
        <begin position="353"/>
        <end position="386"/>
    </location>
</feature>
<evidence type="ECO:0000313" key="7">
    <source>
        <dbReference type="Proteomes" id="UP000762676"/>
    </source>
</evidence>
<feature type="region of interest" description="Disordered" evidence="5">
    <location>
        <begin position="509"/>
        <end position="603"/>
    </location>
</feature>
<dbReference type="GO" id="GO:0036064">
    <property type="term" value="C:ciliary basal body"/>
    <property type="evidence" value="ECO:0007669"/>
    <property type="project" value="TreeGrafter"/>
</dbReference>
<dbReference type="InterPro" id="IPR019734">
    <property type="entry name" value="TPR_rpt"/>
</dbReference>
<keyword evidence="7" id="KW-1185">Reference proteome</keyword>
<sequence length="603" mass="66609">MADTGGTDEVYNEPQKTDATREVPSIPSVVSPSVKPRPRKAPEIPVFERRNWLIHLHYVRKEFETCKVLIREQLSEAGGMCEYAVYVQGLIMRQEGKIQESLDLFQTCALLNSQNPENLKQVARSLFLLARHKAAIEVYQQAAKICDNDWEIFHNLGVCHMYLRDFEKAKTNLKQALTVRRHEVSYVMLGKIYLLERDVNAAIDIYRSAVEYSPENPDLLTTLGLLYMQVNQYQKAFENLGNAMTFDPSHTKAIMAAGSMMQSHTDFDVAITKYRIAAANTPESPPLWNNIGMCFFGKKKYVAAISCLKRANYLAPFDWKILYNLGLVHLTTGQYASAFHFLSAAINLKADLAQLYMLLAVALSHLEDSDNASQAYEYAIKLDGQDPSILLNYTVHLLNHDDRRKASGYMAQFEGLVASLKASGREVDQELLDLAAVVGPTIQVGDTAGKPRVAPGAASVLNQASSLAASSYAAPSRNNQYAHISGEEPDIMNDTPVTPGLMARSEVTAAPGHDLPPAPSTEPGNQPSLWSLEQSKLSPMTRPLAPIGSPGNLPEIKDGTKLPGVIQSLPSPPSRLPEDDNEIAEEIEREMRKADKSGRLPAL</sequence>
<dbReference type="Gene3D" id="1.25.40.10">
    <property type="entry name" value="Tetratricopeptide repeat domain"/>
    <property type="match status" value="2"/>
</dbReference>
<reference evidence="6 7" key="1">
    <citation type="journal article" date="2021" name="Elife">
        <title>Chloroplast acquisition without the gene transfer in kleptoplastic sea slugs, Plakobranchus ocellatus.</title>
        <authorList>
            <person name="Maeda T."/>
            <person name="Takahashi S."/>
            <person name="Yoshida T."/>
            <person name="Shimamura S."/>
            <person name="Takaki Y."/>
            <person name="Nagai Y."/>
            <person name="Toyoda A."/>
            <person name="Suzuki Y."/>
            <person name="Arimoto A."/>
            <person name="Ishii H."/>
            <person name="Satoh N."/>
            <person name="Nishiyama T."/>
            <person name="Hasebe M."/>
            <person name="Maruyama T."/>
            <person name="Minagawa J."/>
            <person name="Obokata J."/>
            <person name="Shigenobu S."/>
        </authorList>
    </citation>
    <scope>NUCLEOTIDE SEQUENCE [LARGE SCALE GENOMIC DNA]</scope>
</reference>
<feature type="compositionally biased region" description="Polar residues" evidence="5">
    <location>
        <begin position="522"/>
        <end position="538"/>
    </location>
</feature>
<gene>
    <name evidence="6" type="ORF">ElyMa_001228800</name>
</gene>
<evidence type="ECO:0000256" key="4">
    <source>
        <dbReference type="PROSITE-ProRule" id="PRU00339"/>
    </source>
</evidence>
<keyword evidence="1" id="KW-0677">Repeat</keyword>
<feature type="compositionally biased region" description="Basic and acidic residues" evidence="5">
    <location>
        <begin position="589"/>
        <end position="603"/>
    </location>
</feature>
<dbReference type="EMBL" id="BMAT01002420">
    <property type="protein sequence ID" value="GFS06590.1"/>
    <property type="molecule type" value="Genomic_DNA"/>
</dbReference>
<dbReference type="FunFam" id="1.25.40.10:FF:000237">
    <property type="entry name" value="Bardet-Biedl syndrome 4 (Human)"/>
    <property type="match status" value="1"/>
</dbReference>
<name>A0AAV4I9L4_9GAST</name>